<dbReference type="GO" id="GO:0071916">
    <property type="term" value="F:dipeptide transmembrane transporter activity"/>
    <property type="evidence" value="ECO:0007669"/>
    <property type="project" value="TreeGrafter"/>
</dbReference>
<keyword evidence="2 7" id="KW-0813">Transport</keyword>
<dbReference type="eggNOG" id="arCOG00751">
    <property type="taxonomic scope" value="Archaea"/>
</dbReference>
<dbReference type="HOGENOM" id="CLU_036879_0_3_2"/>
<dbReference type="OrthoDB" id="44105at2157"/>
<evidence type="ECO:0000256" key="6">
    <source>
        <dbReference type="ARBA" id="ARBA00023136"/>
    </source>
</evidence>
<feature type="domain" description="ABC transmembrane type-1" evidence="8">
    <location>
        <begin position="101"/>
        <end position="329"/>
    </location>
</feature>
<dbReference type="InterPro" id="IPR045621">
    <property type="entry name" value="BPD_transp_1_N"/>
</dbReference>
<comment type="subcellular location">
    <subcellularLocation>
        <location evidence="1 7">Cell membrane</location>
        <topology evidence="1 7">Multi-pass membrane protein</topology>
    </subcellularLocation>
</comment>
<dbReference type="InterPro" id="IPR000515">
    <property type="entry name" value="MetI-like"/>
</dbReference>
<dbReference type="PROSITE" id="PS50928">
    <property type="entry name" value="ABC_TM1"/>
    <property type="match status" value="1"/>
</dbReference>
<protein>
    <submittedName>
        <fullName evidence="9">Binding-protein-dependent transport systems inner membrane component</fullName>
    </submittedName>
</protein>
<dbReference type="GO" id="GO:0005886">
    <property type="term" value="C:plasma membrane"/>
    <property type="evidence" value="ECO:0007669"/>
    <property type="project" value="UniProtKB-SubCell"/>
</dbReference>
<dbReference type="SUPFAM" id="SSF161098">
    <property type="entry name" value="MetI-like"/>
    <property type="match status" value="1"/>
</dbReference>
<evidence type="ECO:0000256" key="4">
    <source>
        <dbReference type="ARBA" id="ARBA00022692"/>
    </source>
</evidence>
<dbReference type="Pfam" id="PF00528">
    <property type="entry name" value="BPD_transp_1"/>
    <property type="match status" value="1"/>
</dbReference>
<evidence type="ECO:0000259" key="8">
    <source>
        <dbReference type="PROSITE" id="PS50928"/>
    </source>
</evidence>
<keyword evidence="5 7" id="KW-1133">Transmembrane helix</keyword>
<dbReference type="CDD" id="cd06261">
    <property type="entry name" value="TM_PBP2"/>
    <property type="match status" value="1"/>
</dbReference>
<accession>I3TGC2</accession>
<dbReference type="GeneID" id="13013712"/>
<evidence type="ECO:0000256" key="2">
    <source>
        <dbReference type="ARBA" id="ARBA00022448"/>
    </source>
</evidence>
<dbReference type="InterPro" id="IPR035906">
    <property type="entry name" value="MetI-like_sf"/>
</dbReference>
<evidence type="ECO:0000256" key="1">
    <source>
        <dbReference type="ARBA" id="ARBA00004651"/>
    </source>
</evidence>
<dbReference type="Gene3D" id="1.10.3720.10">
    <property type="entry name" value="MetI-like"/>
    <property type="match status" value="1"/>
</dbReference>
<keyword evidence="3" id="KW-1003">Cell membrane</keyword>
<name>I3TGC2_THEC1</name>
<dbReference type="Proteomes" id="UP000005270">
    <property type="component" value="Chromosome"/>
</dbReference>
<proteinExistence type="inferred from homology"/>
<sequence>MAVSLGYVLKRLFYSLLVIIGVIVVTYAIIVFSPGDPATRWAGNPRGPGAEKAIEVARAELNLDKPLYVQISLFILNVFTGNLGVSISTKTPILATIWAHLSSTLELLIFGYLIGIPLGVLLGVYSALKRGTPRGDALESVGFVIANTPSFWTSMAVFLILAEVLGVSSYGRIDAKLAAMLGFKPITGFYTVDTLLQGDIILFLDVLKRILPPAFVVALYPTGVGIRVVRVMMSEALGEDYVRQAVALGVEKREVIWDYAFRGTVPGLTQVMGLAFAYSLVDAMVVEYVFGREGLGSLLVSAVVSNDFKLAASILIVISVFYILANTITDIVQSWIDPRVVL</sequence>
<dbReference type="PANTHER" id="PTHR43163:SF6">
    <property type="entry name" value="DIPEPTIDE TRANSPORT SYSTEM PERMEASE PROTEIN DPPB-RELATED"/>
    <property type="match status" value="1"/>
</dbReference>
<dbReference type="AlphaFoldDB" id="I3TGC2"/>
<reference evidence="9 10" key="1">
    <citation type="journal article" date="2012" name="J. Bacteriol.">
        <title>Complete genome sequence of the hyperthermophilic cellulolytic Crenarchaeon 'Thermogladius cellulolyticus' 1633.</title>
        <authorList>
            <person name="Mardanov A.V."/>
            <person name="Kochetkova T.V."/>
            <person name="Beletsky A.V."/>
            <person name="Bonch-Osmolovskaya E.A."/>
            <person name="Ravin N.V."/>
            <person name="Skryabin K.G."/>
        </authorList>
    </citation>
    <scope>NUCLEOTIDE SEQUENCE [LARGE SCALE GENOMIC DNA]</scope>
    <source>
        <strain evidence="10">DSM 22663 / VKM B-2946 / 1633</strain>
    </source>
</reference>
<keyword evidence="4 7" id="KW-0812">Transmembrane</keyword>
<keyword evidence="6 7" id="KW-0472">Membrane</keyword>
<dbReference type="Pfam" id="PF19300">
    <property type="entry name" value="BPD_transp_1_N"/>
    <property type="match status" value="1"/>
</dbReference>
<comment type="similarity">
    <text evidence="7">Belongs to the binding-protein-dependent transport system permease family.</text>
</comment>
<evidence type="ECO:0000313" key="10">
    <source>
        <dbReference type="Proteomes" id="UP000005270"/>
    </source>
</evidence>
<keyword evidence="10" id="KW-1185">Reference proteome</keyword>
<dbReference type="RefSeq" id="WP_014738060.1">
    <property type="nucleotide sequence ID" value="NC_017954.1"/>
</dbReference>
<evidence type="ECO:0000256" key="5">
    <source>
        <dbReference type="ARBA" id="ARBA00022989"/>
    </source>
</evidence>
<evidence type="ECO:0000313" key="9">
    <source>
        <dbReference type="EMBL" id="AFK51810.1"/>
    </source>
</evidence>
<evidence type="ECO:0000256" key="3">
    <source>
        <dbReference type="ARBA" id="ARBA00022475"/>
    </source>
</evidence>
<dbReference type="EMBL" id="CP003531">
    <property type="protein sequence ID" value="AFK51810.1"/>
    <property type="molecule type" value="Genomic_DNA"/>
</dbReference>
<feature type="transmembrane region" description="Helical" evidence="7">
    <location>
        <begin position="140"/>
        <end position="165"/>
    </location>
</feature>
<gene>
    <name evidence="9" type="ordered locus">TCELL_1388</name>
</gene>
<feature type="transmembrane region" description="Helical" evidence="7">
    <location>
        <begin position="12"/>
        <end position="32"/>
    </location>
</feature>
<dbReference type="InParanoid" id="I3TGC2"/>
<evidence type="ECO:0000256" key="7">
    <source>
        <dbReference type="RuleBase" id="RU363032"/>
    </source>
</evidence>
<feature type="transmembrane region" description="Helical" evidence="7">
    <location>
        <begin position="310"/>
        <end position="329"/>
    </location>
</feature>
<organism evidence="9 10">
    <name type="scientific">Thermogladius calderae (strain DSM 22663 / VKM B-2946 / 1633)</name>
    <dbReference type="NCBI Taxonomy" id="1184251"/>
    <lineage>
        <taxon>Archaea</taxon>
        <taxon>Thermoproteota</taxon>
        <taxon>Thermoprotei</taxon>
        <taxon>Desulfurococcales</taxon>
        <taxon>Desulfurococcaceae</taxon>
        <taxon>Thermogladius</taxon>
    </lineage>
</organism>
<dbReference type="STRING" id="1184251.TCELL_1388"/>
<feature type="transmembrane region" description="Helical" evidence="7">
    <location>
        <begin position="67"/>
        <end position="87"/>
    </location>
</feature>
<feature type="transmembrane region" description="Helical" evidence="7">
    <location>
        <begin position="107"/>
        <end position="128"/>
    </location>
</feature>
<dbReference type="KEGG" id="thg:TCELL_1388"/>
<dbReference type="PANTHER" id="PTHR43163">
    <property type="entry name" value="DIPEPTIDE TRANSPORT SYSTEM PERMEASE PROTEIN DPPB-RELATED"/>
    <property type="match status" value="1"/>
</dbReference>